<dbReference type="AlphaFoldDB" id="A0A915B202"/>
<protein>
    <submittedName>
        <fullName evidence="2">WAP domain-containing protein</fullName>
    </submittedName>
</protein>
<dbReference type="Proteomes" id="UP000887569">
    <property type="component" value="Unplaced"/>
</dbReference>
<dbReference type="WBParaSite" id="PgR024_g040_t02">
    <property type="protein sequence ID" value="PgR024_g040_t02"/>
    <property type="gene ID" value="PgR024_g040"/>
</dbReference>
<proteinExistence type="predicted"/>
<name>A0A915B202_PARUN</name>
<keyword evidence="1" id="KW-1185">Reference proteome</keyword>
<evidence type="ECO:0000313" key="2">
    <source>
        <dbReference type="WBParaSite" id="PgR024_g040_t02"/>
    </source>
</evidence>
<accession>A0A915B202</accession>
<reference evidence="2" key="1">
    <citation type="submission" date="2022-11" db="UniProtKB">
        <authorList>
            <consortium name="WormBaseParasite"/>
        </authorList>
    </citation>
    <scope>IDENTIFICATION</scope>
</reference>
<sequence>MDRSSFMHARRGALNDRCFDRTKICVVMEEFCHDAISDRKRCDEGVKKCCENIVTQISSDL</sequence>
<evidence type="ECO:0000313" key="1">
    <source>
        <dbReference type="Proteomes" id="UP000887569"/>
    </source>
</evidence>
<organism evidence="1 2">
    <name type="scientific">Parascaris univalens</name>
    <name type="common">Nematode worm</name>
    <dbReference type="NCBI Taxonomy" id="6257"/>
    <lineage>
        <taxon>Eukaryota</taxon>
        <taxon>Metazoa</taxon>
        <taxon>Ecdysozoa</taxon>
        <taxon>Nematoda</taxon>
        <taxon>Chromadorea</taxon>
        <taxon>Rhabditida</taxon>
        <taxon>Spirurina</taxon>
        <taxon>Ascaridomorpha</taxon>
        <taxon>Ascaridoidea</taxon>
        <taxon>Ascarididae</taxon>
        <taxon>Parascaris</taxon>
    </lineage>
</organism>